<reference evidence="2" key="1">
    <citation type="journal article" date="2021" name="Proc. Natl. Acad. Sci. U.S.A.">
        <title>A Catalog of Tens of Thousands of Viruses from Human Metagenomes Reveals Hidden Associations with Chronic Diseases.</title>
        <authorList>
            <person name="Tisza M.J."/>
            <person name="Buck C.B."/>
        </authorList>
    </citation>
    <scope>NUCLEOTIDE SEQUENCE</scope>
    <source>
        <strain evidence="2">CtAUQ2</strain>
    </source>
</reference>
<protein>
    <submittedName>
        <fullName evidence="2">Uncharacterized protein</fullName>
    </submittedName>
</protein>
<dbReference type="EMBL" id="BK015022">
    <property type="protein sequence ID" value="DAD87510.1"/>
    <property type="molecule type" value="Genomic_DNA"/>
</dbReference>
<accession>A0A8S5MYR5</accession>
<proteinExistence type="predicted"/>
<name>A0A8S5MYR5_9CAUD</name>
<feature type="region of interest" description="Disordered" evidence="1">
    <location>
        <begin position="300"/>
        <end position="323"/>
    </location>
</feature>
<evidence type="ECO:0000256" key="1">
    <source>
        <dbReference type="SAM" id="MobiDB-lite"/>
    </source>
</evidence>
<feature type="compositionally biased region" description="Basic residues" evidence="1">
    <location>
        <begin position="444"/>
        <end position="454"/>
    </location>
</feature>
<sequence length="454" mass="52101">MEEMIKSPFDLFADVQETYEEALQKSADESKSFAKTKHFRMDSVGTYSVRILPLAPVKQPDGTYQLERKGYEYPTKTQLLKLTNPNPKSKKDQNFFVTVTQANYVGLSVDLIDTYIQVAEEKYGDDEKLMKKINGSGFEGGLKWSSQRAMYVLDTQKKDEGIQLLTLSYSQYKDLEDRKIAVWEKLRKKDAKAFCPVSSIQGAYPVEITRKEENKKTTYTFNIDVLADTMPLEETELQALLDAPRLPEILYRYSRFHLEATIEFLKQYDEKNEMDVMSSKTIAEVIEKIKLELPTDDKSHFSFDKKERNGEGNENEPEENTIDTLWKRWEDLNERGIGDKSDEGQELRDDIRAFIDDNDLRVRVVRGKSNQDLLEAIEDALEAIKSGDEDKDGQQEDNIPAPEPESEPEDDGNEGNEDDDNESAAPARGEHNDDTNEPAVGSRRSARPMRRRAR</sequence>
<feature type="compositionally biased region" description="Acidic residues" evidence="1">
    <location>
        <begin position="404"/>
        <end position="422"/>
    </location>
</feature>
<feature type="compositionally biased region" description="Basic and acidic residues" evidence="1">
    <location>
        <begin position="300"/>
        <end position="311"/>
    </location>
</feature>
<evidence type="ECO:0000313" key="2">
    <source>
        <dbReference type="EMBL" id="DAD87510.1"/>
    </source>
</evidence>
<feature type="region of interest" description="Disordered" evidence="1">
    <location>
        <begin position="386"/>
        <end position="454"/>
    </location>
</feature>
<organism evidence="2">
    <name type="scientific">Siphoviridae sp. ctAUQ2</name>
    <dbReference type="NCBI Taxonomy" id="2826182"/>
    <lineage>
        <taxon>Viruses</taxon>
        <taxon>Duplodnaviria</taxon>
        <taxon>Heunggongvirae</taxon>
        <taxon>Uroviricota</taxon>
        <taxon>Caudoviricetes</taxon>
    </lineage>
</organism>